<dbReference type="SUPFAM" id="SSF117281">
    <property type="entry name" value="Kelch motif"/>
    <property type="match status" value="1"/>
</dbReference>
<dbReference type="AlphaFoldDB" id="A0A6D2IE58"/>
<dbReference type="CDD" id="cd22152">
    <property type="entry name" value="F-box_AtAFR-like"/>
    <property type="match status" value="1"/>
</dbReference>
<organism evidence="2 3">
    <name type="scientific">Microthlaspi erraticum</name>
    <dbReference type="NCBI Taxonomy" id="1685480"/>
    <lineage>
        <taxon>Eukaryota</taxon>
        <taxon>Viridiplantae</taxon>
        <taxon>Streptophyta</taxon>
        <taxon>Embryophyta</taxon>
        <taxon>Tracheophyta</taxon>
        <taxon>Spermatophyta</taxon>
        <taxon>Magnoliopsida</taxon>
        <taxon>eudicotyledons</taxon>
        <taxon>Gunneridae</taxon>
        <taxon>Pentapetalae</taxon>
        <taxon>rosids</taxon>
        <taxon>malvids</taxon>
        <taxon>Brassicales</taxon>
        <taxon>Brassicaceae</taxon>
        <taxon>Coluteocarpeae</taxon>
        <taxon>Microthlaspi</taxon>
    </lineage>
</organism>
<reference evidence="2" key="1">
    <citation type="submission" date="2020-01" db="EMBL/GenBank/DDBJ databases">
        <authorList>
            <person name="Mishra B."/>
        </authorList>
    </citation>
    <scope>NUCLEOTIDE SEQUENCE [LARGE SCALE GENOMIC DNA]</scope>
</reference>
<dbReference type="SMART" id="SM00256">
    <property type="entry name" value="FBOX"/>
    <property type="match status" value="1"/>
</dbReference>
<gene>
    <name evidence="2" type="ORF">MERR_LOCUS12455</name>
</gene>
<keyword evidence="3" id="KW-1185">Reference proteome</keyword>
<dbReference type="InterPro" id="IPR001810">
    <property type="entry name" value="F-box_dom"/>
</dbReference>
<comment type="caution">
    <text evidence="2">The sequence shown here is derived from an EMBL/GenBank/DDBJ whole genome shotgun (WGS) entry which is preliminary data.</text>
</comment>
<dbReference type="Pfam" id="PF25210">
    <property type="entry name" value="Kelch_FKB95"/>
    <property type="match status" value="1"/>
</dbReference>
<protein>
    <recommendedName>
        <fullName evidence="1">F-box domain-containing protein</fullName>
    </recommendedName>
</protein>
<dbReference type="InterPro" id="IPR050354">
    <property type="entry name" value="F-box/kelch-repeat_ARATH"/>
</dbReference>
<dbReference type="Pfam" id="PF00646">
    <property type="entry name" value="F-box"/>
    <property type="match status" value="1"/>
</dbReference>
<dbReference type="Proteomes" id="UP000467841">
    <property type="component" value="Unassembled WGS sequence"/>
</dbReference>
<accession>A0A6D2IE58</accession>
<dbReference type="EMBL" id="CACVBM020000998">
    <property type="protein sequence ID" value="CAA7025220.1"/>
    <property type="molecule type" value="Genomic_DNA"/>
</dbReference>
<dbReference type="PANTHER" id="PTHR24414:SF185">
    <property type="entry name" value="F-BOX DOMAIN-CONTAINING PROTEIN"/>
    <property type="match status" value="1"/>
</dbReference>
<dbReference type="PANTHER" id="PTHR24414">
    <property type="entry name" value="F-BOX/KELCH-REPEAT PROTEIN SKIP4"/>
    <property type="match status" value="1"/>
</dbReference>
<evidence type="ECO:0000313" key="3">
    <source>
        <dbReference type="Proteomes" id="UP000467841"/>
    </source>
</evidence>
<dbReference type="InterPro" id="IPR015915">
    <property type="entry name" value="Kelch-typ_b-propeller"/>
</dbReference>
<name>A0A6D2IE58_9BRAS</name>
<dbReference type="Gene3D" id="2.120.10.80">
    <property type="entry name" value="Kelch-type beta propeller"/>
    <property type="match status" value="1"/>
</dbReference>
<sequence>MNREDEPPEKKKKKNPYPPSWFLSLPDVILVNCLARVPRSYYPKLCLVCKTFRSLILSTKYKLSVARFHLKTQEDVFHVCLQLPTQALPSWFSLWIRPDQTLTNDIGKKKKSTRNTLLVPTPCSYIPCVPKFIVSVGSECYGISQRNDPSSALWIRNQETNREIRLWRECPNMRVARRRAVAGVVDGKIYVMGGCEENETANWAEVFDPKTQTWESLPDPGAEARLSSIKTVEVFGRKLYVRTRSNEKKDYAYDPRTNQWSYLDKPHVKFFVKRVWLRCGSQNFLWYDVKRKEWRVVRGLATLYRNCRGSVIQMARFHGKLLVLWDKSVLPGREYKYIWCAMVALEKTKDGHLRGKVEWANIVLKVPTSYVFLRTLVTSF</sequence>
<proteinExistence type="predicted"/>
<dbReference type="OrthoDB" id="45365at2759"/>
<feature type="domain" description="F-box" evidence="1">
    <location>
        <begin position="25"/>
        <end position="65"/>
    </location>
</feature>
<evidence type="ECO:0000313" key="2">
    <source>
        <dbReference type="EMBL" id="CAA7025220.1"/>
    </source>
</evidence>
<evidence type="ECO:0000259" key="1">
    <source>
        <dbReference type="SMART" id="SM00256"/>
    </source>
</evidence>
<dbReference type="InterPro" id="IPR036047">
    <property type="entry name" value="F-box-like_dom_sf"/>
</dbReference>
<dbReference type="InterPro" id="IPR057499">
    <property type="entry name" value="Kelch_FKB95"/>
</dbReference>
<dbReference type="SUPFAM" id="SSF81383">
    <property type="entry name" value="F-box domain"/>
    <property type="match status" value="1"/>
</dbReference>